<dbReference type="PROSITE" id="PS00028">
    <property type="entry name" value="ZINC_FINGER_C2H2_1"/>
    <property type="match status" value="1"/>
</dbReference>
<feature type="compositionally biased region" description="Basic and acidic residues" evidence="1">
    <location>
        <begin position="470"/>
        <end position="492"/>
    </location>
</feature>
<feature type="region of interest" description="Disordered" evidence="1">
    <location>
        <begin position="252"/>
        <end position="275"/>
    </location>
</feature>
<dbReference type="AlphaFoldDB" id="A0A8J2IT47"/>
<evidence type="ECO:0000313" key="3">
    <source>
        <dbReference type="EMBL" id="CAG7564251.1"/>
    </source>
</evidence>
<comment type="caution">
    <text evidence="3">The sequence shown here is derived from an EMBL/GenBank/DDBJ whole genome shotgun (WGS) entry which is preliminary data.</text>
</comment>
<sequence length="492" mass="52458">MPCIQPLLAPDGLREAPAYGDCSHPSVSDTSSSSNIRSPLEAFGNVPSRQAPCRIEALSACIDSPARAKIIAVMALDIFAHSTPLNGHFDRWICPFSNCKRGFSEAKDMILHASQCTHVSPDGAYCNCCCEYYNFPGNSPAYRLSAGESLSPAVKTSTMAKSKKKIAHLISRCSGSASSCRSQLSAVGQRSSGYASSGLDSTSESPSASRKGSVVSSVGDTELPTSVHLGEAPSELGTDYHVVELDSGAFSSRSAHRSDANVRTQQRSTQSSISTLSTMSTAGYTDSMSTDYGEFCISPTEYSPPDLQQNVDTQTHGVGVPDAAGEVVQHEMQMSLAPPQSPFWHLGHRQASATWNLDVSGQSSQTAQGLEVVVPNFSHRLQSSPAGNGGDSHFRFHESSRQTDVIASIEAQPQFGSGDSFDFSHHQSSFSHAPFGVGIAMDRMEAVGISETSVELIPPPLRRSTGSSESYDRIRNSDEMRSLEKGIDVNVG</sequence>
<evidence type="ECO:0000313" key="4">
    <source>
        <dbReference type="Proteomes" id="UP000693738"/>
    </source>
</evidence>
<feature type="region of interest" description="Disordered" evidence="1">
    <location>
        <begin position="191"/>
        <end position="232"/>
    </location>
</feature>
<protein>
    <recommendedName>
        <fullName evidence="2">C2H2-type domain-containing protein</fullName>
    </recommendedName>
</protein>
<name>A0A8J2IT47_FUSEQ</name>
<proteinExistence type="predicted"/>
<gene>
    <name evidence="3" type="ORF">FEQUK3_LOCUS10012</name>
</gene>
<feature type="domain" description="C2H2-type" evidence="2">
    <location>
        <begin position="94"/>
        <end position="118"/>
    </location>
</feature>
<dbReference type="EMBL" id="CAJSTJ010000164">
    <property type="protein sequence ID" value="CAG7564251.1"/>
    <property type="molecule type" value="Genomic_DNA"/>
</dbReference>
<dbReference type="Proteomes" id="UP000693738">
    <property type="component" value="Unassembled WGS sequence"/>
</dbReference>
<evidence type="ECO:0000256" key="1">
    <source>
        <dbReference type="SAM" id="MobiDB-lite"/>
    </source>
</evidence>
<dbReference type="InterPro" id="IPR013087">
    <property type="entry name" value="Znf_C2H2_type"/>
</dbReference>
<feature type="compositionally biased region" description="Low complexity" evidence="1">
    <location>
        <begin position="264"/>
        <end position="275"/>
    </location>
</feature>
<feature type="compositionally biased region" description="Polar residues" evidence="1">
    <location>
        <begin position="191"/>
        <end position="219"/>
    </location>
</feature>
<organism evidence="3 4">
    <name type="scientific">Fusarium equiseti</name>
    <name type="common">Fusarium scirpi</name>
    <dbReference type="NCBI Taxonomy" id="61235"/>
    <lineage>
        <taxon>Eukaryota</taxon>
        <taxon>Fungi</taxon>
        <taxon>Dikarya</taxon>
        <taxon>Ascomycota</taxon>
        <taxon>Pezizomycotina</taxon>
        <taxon>Sordariomycetes</taxon>
        <taxon>Hypocreomycetidae</taxon>
        <taxon>Hypocreales</taxon>
        <taxon>Nectriaceae</taxon>
        <taxon>Fusarium</taxon>
        <taxon>Fusarium incarnatum-equiseti species complex</taxon>
    </lineage>
</organism>
<feature type="region of interest" description="Disordered" evidence="1">
    <location>
        <begin position="458"/>
        <end position="492"/>
    </location>
</feature>
<reference evidence="3" key="1">
    <citation type="submission" date="2021-05" db="EMBL/GenBank/DDBJ databases">
        <authorList>
            <person name="Khan N."/>
        </authorList>
    </citation>
    <scope>NUCLEOTIDE SEQUENCE</scope>
</reference>
<accession>A0A8J2IT47</accession>
<evidence type="ECO:0000259" key="2">
    <source>
        <dbReference type="PROSITE" id="PS00028"/>
    </source>
</evidence>